<evidence type="ECO:0008006" key="4">
    <source>
        <dbReference type="Google" id="ProtNLM"/>
    </source>
</evidence>
<dbReference type="EMBL" id="FXUG01000010">
    <property type="protein sequence ID" value="SMP67421.1"/>
    <property type="molecule type" value="Genomic_DNA"/>
</dbReference>
<sequence>MMQTLATLLVVLASLVFSESVAASDPIPPVFSITTKRESDKVDVFVQDNTTVISIRSPFGISNAVVERRREKWPERVTLHVHLKGLENFQIANGKVTLEAAVSGYGEQMRVRLWKDKNEDAPLDPKNQYWMEIRRIDGKRNPVQAGSLKEGYFEMKLPKQLLEDNSKSITISWIDFYRG</sequence>
<keyword evidence="1" id="KW-0732">Signal</keyword>
<keyword evidence="3" id="KW-1185">Reference proteome</keyword>
<accession>A0ABY1QD61</accession>
<feature type="chain" id="PRO_5045424527" description="Secreted protein" evidence="1">
    <location>
        <begin position="24"/>
        <end position="179"/>
    </location>
</feature>
<dbReference type="Proteomes" id="UP001158067">
    <property type="component" value="Unassembled WGS sequence"/>
</dbReference>
<name>A0ABY1QD61_9BACT</name>
<reference evidence="2 3" key="1">
    <citation type="submission" date="2017-05" db="EMBL/GenBank/DDBJ databases">
        <authorList>
            <person name="Varghese N."/>
            <person name="Submissions S."/>
        </authorList>
    </citation>
    <scope>NUCLEOTIDE SEQUENCE [LARGE SCALE GENOMIC DNA]</scope>
    <source>
        <strain evidence="2 3">DSM 25457</strain>
    </source>
</reference>
<protein>
    <recommendedName>
        <fullName evidence="4">Secreted protein</fullName>
    </recommendedName>
</protein>
<evidence type="ECO:0000313" key="3">
    <source>
        <dbReference type="Proteomes" id="UP001158067"/>
    </source>
</evidence>
<organism evidence="2 3">
    <name type="scientific">Neorhodopirellula lusitana</name>
    <dbReference type="NCBI Taxonomy" id="445327"/>
    <lineage>
        <taxon>Bacteria</taxon>
        <taxon>Pseudomonadati</taxon>
        <taxon>Planctomycetota</taxon>
        <taxon>Planctomycetia</taxon>
        <taxon>Pirellulales</taxon>
        <taxon>Pirellulaceae</taxon>
        <taxon>Neorhodopirellula</taxon>
    </lineage>
</organism>
<comment type="caution">
    <text evidence="2">The sequence shown here is derived from an EMBL/GenBank/DDBJ whole genome shotgun (WGS) entry which is preliminary data.</text>
</comment>
<proteinExistence type="predicted"/>
<evidence type="ECO:0000313" key="2">
    <source>
        <dbReference type="EMBL" id="SMP67421.1"/>
    </source>
</evidence>
<dbReference type="RefSeq" id="WP_283433938.1">
    <property type="nucleotide sequence ID" value="NZ_FXUG01000010.1"/>
</dbReference>
<gene>
    <name evidence="2" type="ORF">SAMN06265222_110172</name>
</gene>
<evidence type="ECO:0000256" key="1">
    <source>
        <dbReference type="SAM" id="SignalP"/>
    </source>
</evidence>
<feature type="signal peptide" evidence="1">
    <location>
        <begin position="1"/>
        <end position="23"/>
    </location>
</feature>